<dbReference type="Pfam" id="PF20408">
    <property type="entry name" value="Abhydrolase_11"/>
    <property type="match status" value="1"/>
</dbReference>
<dbReference type="PATRIC" id="fig|1318628.3.peg.1785"/>
<accession>R8B2N9</accession>
<dbReference type="OrthoDB" id="652634at2"/>
<feature type="domain" description="KANL3/Tex30 alpha/beta hydrolase-like" evidence="1">
    <location>
        <begin position="16"/>
        <end position="212"/>
    </location>
</feature>
<comment type="caution">
    <text evidence="2">The sequence shown here is derived from an EMBL/GenBank/DDBJ whole genome shotgun (WGS) entry which is preliminary data.</text>
</comment>
<sequence length="215" mass="23624">MEVYTTKGGNTDSGPILVLAHGAGAPADSPFMIRLAESLAAQGVTTVRFEFPYMARRRKDGKKRPPDRQPKLLEHYEQVIAEVMAGSLSGRPLFIGGKSMGGRMASLLAADPRLEGRFNGVVCFGYPFHPPGKMDRWRIDHFPAVCCPVLVVQGTRDPFGKPDEVSERVASFKRLQLSWLEGGNHDFLPLAKQPESQEELIQQAAESAASFMGMH</sequence>
<dbReference type="HOGENOM" id="CLU_072792_1_2_6"/>
<dbReference type="SUPFAM" id="SSF53474">
    <property type="entry name" value="alpha/beta-Hydrolases"/>
    <property type="match status" value="1"/>
</dbReference>
<dbReference type="eggNOG" id="COG3571">
    <property type="taxonomic scope" value="Bacteria"/>
</dbReference>
<evidence type="ECO:0000313" key="3">
    <source>
        <dbReference type="Proteomes" id="UP000016540"/>
    </source>
</evidence>
<dbReference type="Gene3D" id="3.40.50.1820">
    <property type="entry name" value="alpha/beta hydrolase"/>
    <property type="match status" value="1"/>
</dbReference>
<evidence type="ECO:0000313" key="2">
    <source>
        <dbReference type="EMBL" id="EON92863.1"/>
    </source>
</evidence>
<proteinExistence type="predicted"/>
<dbReference type="InterPro" id="IPR026555">
    <property type="entry name" value="NSL3/Tex30"/>
</dbReference>
<dbReference type="STRING" id="1318628.MARLIPOL_08919"/>
<dbReference type="Proteomes" id="UP000016540">
    <property type="component" value="Unassembled WGS sequence"/>
</dbReference>
<reference evidence="2 3" key="1">
    <citation type="journal article" date="2013" name="Genome Announc.">
        <title>Draft Genome Sequence of the Moderately Halophilic Bacterium Marinobacter lipolyticus Strain SM19.</title>
        <authorList>
            <person name="Papke R.T."/>
            <person name="de la Haba R.R."/>
            <person name="Infante-Dominguez C."/>
            <person name="Perez D."/>
            <person name="Sanchez-Porro C."/>
            <person name="Lapierre P."/>
            <person name="Ventosa A."/>
        </authorList>
    </citation>
    <scope>NUCLEOTIDE SEQUENCE [LARGE SCALE GENOMIC DNA]</scope>
    <source>
        <strain evidence="2 3">SM19</strain>
    </source>
</reference>
<dbReference type="InterPro" id="IPR046879">
    <property type="entry name" value="KANL3/Tex30_Abhydrolase"/>
</dbReference>
<protein>
    <recommendedName>
        <fullName evidence="1">KANL3/Tex30 alpha/beta hydrolase-like domain-containing protein</fullName>
    </recommendedName>
</protein>
<dbReference type="ESTHER" id="9alte-r8b2n9">
    <property type="family name" value="NLS3-Tex30"/>
</dbReference>
<dbReference type="AlphaFoldDB" id="R8B2N9"/>
<dbReference type="PANTHER" id="PTHR13136:SF11">
    <property type="entry name" value="TESTIS-EXPRESSED PROTEIN 30"/>
    <property type="match status" value="1"/>
</dbReference>
<dbReference type="PANTHER" id="PTHR13136">
    <property type="entry name" value="TESTIS DEVELOPMENT PROTEIN PRTD"/>
    <property type="match status" value="1"/>
</dbReference>
<organism evidence="2 3">
    <name type="scientific">Marinobacter lipolyticus SM19</name>
    <dbReference type="NCBI Taxonomy" id="1318628"/>
    <lineage>
        <taxon>Bacteria</taxon>
        <taxon>Pseudomonadati</taxon>
        <taxon>Pseudomonadota</taxon>
        <taxon>Gammaproteobacteria</taxon>
        <taxon>Pseudomonadales</taxon>
        <taxon>Marinobacteraceae</taxon>
        <taxon>Marinobacter</taxon>
    </lineage>
</organism>
<name>R8B2N9_9GAMM</name>
<gene>
    <name evidence="2" type="ORF">MARLIPOL_08919</name>
</gene>
<dbReference type="EMBL" id="ASAD01000010">
    <property type="protein sequence ID" value="EON92863.1"/>
    <property type="molecule type" value="Genomic_DNA"/>
</dbReference>
<dbReference type="InterPro" id="IPR029058">
    <property type="entry name" value="AB_hydrolase_fold"/>
</dbReference>
<keyword evidence="3" id="KW-1185">Reference proteome</keyword>
<dbReference type="RefSeq" id="WP_012137785.1">
    <property type="nucleotide sequence ID" value="NZ_KE007317.1"/>
</dbReference>
<evidence type="ECO:0000259" key="1">
    <source>
        <dbReference type="Pfam" id="PF20408"/>
    </source>
</evidence>